<evidence type="ECO:0000313" key="2">
    <source>
        <dbReference type="EMBL" id="KAG1800140.1"/>
    </source>
</evidence>
<gene>
    <name evidence="2" type="ORF">BJ212DRAFT_1305325</name>
</gene>
<accession>A0A9P7J2J4</accession>
<protein>
    <recommendedName>
        <fullName evidence="1">CxC2-like cysteine cluster KDZ transposase-associated domain-containing protein</fullName>
    </recommendedName>
</protein>
<evidence type="ECO:0000259" key="1">
    <source>
        <dbReference type="Pfam" id="PF18803"/>
    </source>
</evidence>
<name>A0A9P7J2J4_9AGAM</name>
<dbReference type="OrthoDB" id="2682806at2759"/>
<proteinExistence type="predicted"/>
<dbReference type="InterPro" id="IPR041457">
    <property type="entry name" value="CxC2_KDZ-assoc"/>
</dbReference>
<dbReference type="Proteomes" id="UP000807769">
    <property type="component" value="Unassembled WGS sequence"/>
</dbReference>
<dbReference type="AlphaFoldDB" id="A0A9P7J2J4"/>
<keyword evidence="3" id="KW-1185">Reference proteome</keyword>
<feature type="domain" description="CxC2-like cysteine cluster KDZ transposase-associated" evidence="1">
    <location>
        <begin position="104"/>
        <end position="153"/>
    </location>
</feature>
<dbReference type="RefSeq" id="XP_041185861.1">
    <property type="nucleotide sequence ID" value="XM_041333748.1"/>
</dbReference>
<evidence type="ECO:0000313" key="3">
    <source>
        <dbReference type="Proteomes" id="UP000807769"/>
    </source>
</evidence>
<comment type="caution">
    <text evidence="2">The sequence shown here is derived from an EMBL/GenBank/DDBJ whole genome shotgun (WGS) entry which is preliminary data.</text>
</comment>
<dbReference type="GeneID" id="64627765"/>
<reference evidence="2" key="1">
    <citation type="journal article" date="2020" name="New Phytol.">
        <title>Comparative genomics reveals dynamic genome evolution in host specialist ectomycorrhizal fungi.</title>
        <authorList>
            <person name="Lofgren L.A."/>
            <person name="Nguyen N.H."/>
            <person name="Vilgalys R."/>
            <person name="Ruytinx J."/>
            <person name="Liao H.L."/>
            <person name="Branco S."/>
            <person name="Kuo A."/>
            <person name="LaButti K."/>
            <person name="Lipzen A."/>
            <person name="Andreopoulos W."/>
            <person name="Pangilinan J."/>
            <person name="Riley R."/>
            <person name="Hundley H."/>
            <person name="Na H."/>
            <person name="Barry K."/>
            <person name="Grigoriev I.V."/>
            <person name="Stajich J.E."/>
            <person name="Kennedy P.G."/>
        </authorList>
    </citation>
    <scope>NUCLEOTIDE SEQUENCE</scope>
    <source>
        <strain evidence="2">MN1</strain>
    </source>
</reference>
<dbReference type="Pfam" id="PF18803">
    <property type="entry name" value="CxC2"/>
    <property type="match status" value="1"/>
</dbReference>
<sequence>MLLSVAIVNVPLDNELCIQEVTQQQHIASIDFTGADIEAECLETEDSHKHKCTAGDHPLLPWKAEHDTFLLELLWHDGWGDYINLCKWTGSSFAALSLKWLGLQTQSTQLLHAAWFPATMSEPQTAATFQILEQYHLLSFEFKASSHEFYHAHKDWYEAFLQMV</sequence>
<dbReference type="EMBL" id="JABBWG010000118">
    <property type="protein sequence ID" value="KAG1800140.1"/>
    <property type="molecule type" value="Genomic_DNA"/>
</dbReference>
<organism evidence="2 3">
    <name type="scientific">Suillus subaureus</name>
    <dbReference type="NCBI Taxonomy" id="48587"/>
    <lineage>
        <taxon>Eukaryota</taxon>
        <taxon>Fungi</taxon>
        <taxon>Dikarya</taxon>
        <taxon>Basidiomycota</taxon>
        <taxon>Agaricomycotina</taxon>
        <taxon>Agaricomycetes</taxon>
        <taxon>Agaricomycetidae</taxon>
        <taxon>Boletales</taxon>
        <taxon>Suillineae</taxon>
        <taxon>Suillaceae</taxon>
        <taxon>Suillus</taxon>
    </lineage>
</organism>